<evidence type="ECO:0000256" key="1">
    <source>
        <dbReference type="ARBA" id="ARBA00004202"/>
    </source>
</evidence>
<dbReference type="InterPro" id="IPR027417">
    <property type="entry name" value="P-loop_NTPase"/>
</dbReference>
<organism evidence="9 10">
    <name type="scientific">Myceligenerans salitolerans</name>
    <dbReference type="NCBI Taxonomy" id="1230528"/>
    <lineage>
        <taxon>Bacteria</taxon>
        <taxon>Bacillati</taxon>
        <taxon>Actinomycetota</taxon>
        <taxon>Actinomycetes</taxon>
        <taxon>Micrococcales</taxon>
        <taxon>Promicromonosporaceae</taxon>
        <taxon>Myceligenerans</taxon>
    </lineage>
</organism>
<dbReference type="Proteomes" id="UP000664617">
    <property type="component" value="Unassembled WGS sequence"/>
</dbReference>
<keyword evidence="4" id="KW-0410">Iron transport</keyword>
<name>A0ABS3I6R0_9MICO</name>
<proteinExistence type="predicted"/>
<reference evidence="9 10" key="1">
    <citation type="submission" date="2021-03" db="EMBL/GenBank/DDBJ databases">
        <authorList>
            <person name="Xin L."/>
        </authorList>
    </citation>
    <scope>NUCLEOTIDE SEQUENCE [LARGE SCALE GENOMIC DNA]</scope>
    <source>
        <strain evidence="9 10">XHU 5031</strain>
    </source>
</reference>
<evidence type="ECO:0000256" key="5">
    <source>
        <dbReference type="ARBA" id="ARBA00023004"/>
    </source>
</evidence>
<dbReference type="Pfam" id="PF13304">
    <property type="entry name" value="AAA_21"/>
    <property type="match status" value="1"/>
</dbReference>
<dbReference type="CDD" id="cd00267">
    <property type="entry name" value="ABC_ATPase"/>
    <property type="match status" value="1"/>
</dbReference>
<evidence type="ECO:0000256" key="6">
    <source>
        <dbReference type="ARBA" id="ARBA00023065"/>
    </source>
</evidence>
<dbReference type="InterPro" id="IPR038729">
    <property type="entry name" value="Rad50/SbcC_AAA"/>
</dbReference>
<keyword evidence="10" id="KW-1185">Reference proteome</keyword>
<dbReference type="PANTHER" id="PTHR42771">
    <property type="entry name" value="IRON(3+)-HYDROXAMATE IMPORT ATP-BINDING PROTEIN FHUC"/>
    <property type="match status" value="1"/>
</dbReference>
<reference evidence="10" key="2">
    <citation type="submission" date="2023-07" db="EMBL/GenBank/DDBJ databases">
        <title>Myceligenerans salitolerans sp. nov., a halotolerant actinomycete isolated from a salt lake in Xinjiang, China.</title>
        <authorList>
            <person name="Guan T."/>
        </authorList>
    </citation>
    <scope>NUCLEOTIDE SEQUENCE [LARGE SCALE GENOMIC DNA]</scope>
    <source>
        <strain evidence="10">XHU 5031</strain>
    </source>
</reference>
<sequence length="244" mass="26695">MLIERIDIDPRTADATGWPYTVPAVRQIIETGLELTSPLTFLVGENGSGKSTLVEAIAAAWGINPRGGRGKADRRPEPGTLAADIDFDLTPTGRRFRTPRNRSQSFFLRAEAALDLLEFVSSFNLIVPGYPQEDLRALSHGEGYLAVFREIFSRPGLYLLDEPEAALSFTAGLQLVAGLRAATDSGAQVICATHSPVVAATPGAQILELDDAGIHPTTWHDLDLVNHWRTYLDNPDVYHRHLLD</sequence>
<keyword evidence="3" id="KW-1003">Cell membrane</keyword>
<keyword evidence="2" id="KW-0813">Transport</keyword>
<dbReference type="RefSeq" id="WP_207274609.1">
    <property type="nucleotide sequence ID" value="NZ_JAFMPK010000027.1"/>
</dbReference>
<evidence type="ECO:0000256" key="4">
    <source>
        <dbReference type="ARBA" id="ARBA00022496"/>
    </source>
</evidence>
<dbReference type="InterPro" id="IPR051535">
    <property type="entry name" value="Siderophore_ABC-ATPase"/>
</dbReference>
<gene>
    <name evidence="9" type="ORF">J0911_06315</name>
</gene>
<comment type="caution">
    <text evidence="9">The sequence shown here is derived from an EMBL/GenBank/DDBJ whole genome shotgun (WGS) entry which is preliminary data.</text>
</comment>
<dbReference type="EMBL" id="JAFMPK010000027">
    <property type="protein sequence ID" value="MBO0608645.1"/>
    <property type="molecule type" value="Genomic_DNA"/>
</dbReference>
<evidence type="ECO:0000256" key="3">
    <source>
        <dbReference type="ARBA" id="ARBA00022475"/>
    </source>
</evidence>
<protein>
    <submittedName>
        <fullName evidence="9">AAA family ATPase</fullName>
    </submittedName>
</protein>
<dbReference type="Gene3D" id="3.40.50.300">
    <property type="entry name" value="P-loop containing nucleotide triphosphate hydrolases"/>
    <property type="match status" value="2"/>
</dbReference>
<keyword evidence="7" id="KW-0472">Membrane</keyword>
<dbReference type="Pfam" id="PF13476">
    <property type="entry name" value="AAA_23"/>
    <property type="match status" value="1"/>
</dbReference>
<accession>A0ABS3I6R0</accession>
<dbReference type="PANTHER" id="PTHR42771:SF2">
    <property type="entry name" value="IRON(3+)-HYDROXAMATE IMPORT ATP-BINDING PROTEIN FHUC"/>
    <property type="match status" value="1"/>
</dbReference>
<dbReference type="SMART" id="SM00382">
    <property type="entry name" value="AAA"/>
    <property type="match status" value="1"/>
</dbReference>
<dbReference type="SUPFAM" id="SSF52540">
    <property type="entry name" value="P-loop containing nucleoside triphosphate hydrolases"/>
    <property type="match status" value="1"/>
</dbReference>
<evidence type="ECO:0000256" key="2">
    <source>
        <dbReference type="ARBA" id="ARBA00022448"/>
    </source>
</evidence>
<feature type="domain" description="AAA+ ATPase" evidence="8">
    <location>
        <begin position="36"/>
        <end position="213"/>
    </location>
</feature>
<comment type="subcellular location">
    <subcellularLocation>
        <location evidence="1">Cell membrane</location>
        <topology evidence="1">Peripheral membrane protein</topology>
    </subcellularLocation>
</comment>
<evidence type="ECO:0000313" key="10">
    <source>
        <dbReference type="Proteomes" id="UP000664617"/>
    </source>
</evidence>
<dbReference type="InterPro" id="IPR003593">
    <property type="entry name" value="AAA+_ATPase"/>
</dbReference>
<keyword evidence="5" id="KW-0408">Iron</keyword>
<evidence type="ECO:0000256" key="7">
    <source>
        <dbReference type="ARBA" id="ARBA00023136"/>
    </source>
</evidence>
<keyword evidence="6" id="KW-0406">Ion transport</keyword>
<evidence type="ECO:0000313" key="9">
    <source>
        <dbReference type="EMBL" id="MBO0608645.1"/>
    </source>
</evidence>
<dbReference type="InterPro" id="IPR003959">
    <property type="entry name" value="ATPase_AAA_core"/>
</dbReference>
<evidence type="ECO:0000259" key="8">
    <source>
        <dbReference type="SMART" id="SM00382"/>
    </source>
</evidence>